<protein>
    <submittedName>
        <fullName evidence="2">Uncharacterized protein</fullName>
    </submittedName>
</protein>
<feature type="region of interest" description="Disordered" evidence="1">
    <location>
        <begin position="53"/>
        <end position="82"/>
    </location>
</feature>
<feature type="region of interest" description="Disordered" evidence="1">
    <location>
        <begin position="89"/>
        <end position="108"/>
    </location>
</feature>
<evidence type="ECO:0000256" key="1">
    <source>
        <dbReference type="SAM" id="MobiDB-lite"/>
    </source>
</evidence>
<dbReference type="AlphaFoldDB" id="M8B642"/>
<sequence>MAHVRDEIADLLYVAGDVCLVLIHIYGGCEQSTGVGSMVPCLGRRHQRPRRCREVGGQEAEKEDGDGEAEEAVGGGRGRRVGKLHREMQRRRVGSRQNEQLGGKGMGLEEPRSTLLHLIFREGTSALVPSQPGEKIATYLVHPVDMSTGTDLKEEQAFNQLSRTGAVFSVDSHAAPFVLALKGKKDPEKQVDETEKNETADKSVGYELPESLSFDDYAESVDVSADFILEALKANEFDAVFTVDMLSKLDAFMFQPSGNRPPGGQPVPRPLPRRMQQPMGGMQRMPPGANMGAFGAGPQAGMVVMNPSNMPMQRGAGGQFHPHPHQIYNAYLLACGEGIVRFFSRATCLHYLPFSDIHG</sequence>
<reference evidence="2" key="1">
    <citation type="submission" date="2015-06" db="UniProtKB">
        <authorList>
            <consortium name="EnsemblPlants"/>
        </authorList>
    </citation>
    <scope>IDENTIFICATION</scope>
</reference>
<organism evidence="2">
    <name type="scientific">Aegilops tauschii</name>
    <name type="common">Tausch's goatgrass</name>
    <name type="synonym">Aegilops squarrosa</name>
    <dbReference type="NCBI Taxonomy" id="37682"/>
    <lineage>
        <taxon>Eukaryota</taxon>
        <taxon>Viridiplantae</taxon>
        <taxon>Streptophyta</taxon>
        <taxon>Embryophyta</taxon>
        <taxon>Tracheophyta</taxon>
        <taxon>Spermatophyta</taxon>
        <taxon>Magnoliopsida</taxon>
        <taxon>Liliopsida</taxon>
        <taxon>Poales</taxon>
        <taxon>Poaceae</taxon>
        <taxon>BOP clade</taxon>
        <taxon>Pooideae</taxon>
        <taxon>Triticodae</taxon>
        <taxon>Triticeae</taxon>
        <taxon>Triticinae</taxon>
        <taxon>Aegilops</taxon>
    </lineage>
</organism>
<evidence type="ECO:0000313" key="2">
    <source>
        <dbReference type="EnsemblPlants" id="EMT09466"/>
    </source>
</evidence>
<name>M8B642_AEGTA</name>
<dbReference type="EnsemblPlants" id="EMT09466">
    <property type="protein sequence ID" value="EMT09466"/>
    <property type="gene ID" value="F775_25252"/>
</dbReference>
<accession>M8B642</accession>
<feature type="compositionally biased region" description="Acidic residues" evidence="1">
    <location>
        <begin position="61"/>
        <end position="71"/>
    </location>
</feature>
<proteinExistence type="predicted"/>